<protein>
    <submittedName>
        <fullName evidence="2">TIR domain-containing protein</fullName>
    </submittedName>
</protein>
<dbReference type="Gene3D" id="3.40.50.10140">
    <property type="entry name" value="Toll/interleukin-1 receptor homology (TIR) domain"/>
    <property type="match status" value="1"/>
</dbReference>
<dbReference type="InterPro" id="IPR035897">
    <property type="entry name" value="Toll_tir_struct_dom_sf"/>
</dbReference>
<gene>
    <name evidence="2" type="ORF">OSH00_10135</name>
</gene>
<organism evidence="2 3">
    <name type="scientific">Acinetobacter nematophilus</name>
    <dbReference type="NCBI Taxonomy" id="2994642"/>
    <lineage>
        <taxon>Bacteria</taxon>
        <taxon>Pseudomonadati</taxon>
        <taxon>Pseudomonadota</taxon>
        <taxon>Gammaproteobacteria</taxon>
        <taxon>Moraxellales</taxon>
        <taxon>Moraxellaceae</taxon>
        <taxon>Acinetobacter</taxon>
    </lineage>
</organism>
<dbReference type="SUPFAM" id="SSF52200">
    <property type="entry name" value="Toll/Interleukin receptor TIR domain"/>
    <property type="match status" value="1"/>
</dbReference>
<dbReference type="EMBL" id="JAPKMY010000004">
    <property type="protein sequence ID" value="MCX5468104.1"/>
    <property type="molecule type" value="Genomic_DNA"/>
</dbReference>
<evidence type="ECO:0000313" key="3">
    <source>
        <dbReference type="Proteomes" id="UP001146019"/>
    </source>
</evidence>
<dbReference type="AlphaFoldDB" id="A0A9X3E052"/>
<proteinExistence type="predicted"/>
<keyword evidence="3" id="KW-1185">Reference proteome</keyword>
<dbReference type="InterPro" id="IPR013568">
    <property type="entry name" value="SEFIR_dom"/>
</dbReference>
<dbReference type="PROSITE" id="PS51534">
    <property type="entry name" value="SEFIR"/>
    <property type="match status" value="1"/>
</dbReference>
<evidence type="ECO:0000259" key="1">
    <source>
        <dbReference type="PROSITE" id="PS51534"/>
    </source>
</evidence>
<dbReference type="Proteomes" id="UP001146019">
    <property type="component" value="Unassembled WGS sequence"/>
</dbReference>
<comment type="caution">
    <text evidence="2">The sequence shown here is derived from an EMBL/GenBank/DDBJ whole genome shotgun (WGS) entry which is preliminary data.</text>
</comment>
<dbReference type="Pfam" id="PF08357">
    <property type="entry name" value="SEFIR"/>
    <property type="match status" value="1"/>
</dbReference>
<accession>A0A9X3E052</accession>
<name>A0A9X3E052_9GAMM</name>
<evidence type="ECO:0000313" key="2">
    <source>
        <dbReference type="EMBL" id="MCX5468104.1"/>
    </source>
</evidence>
<sequence length="487" mass="57050">MTVPKLFISYSWTSAEHEDWVLKLAHELAESGVDVKFDKWDLKEGQDPYHFMEQMVADETITKVIMICDKKYKSRADDREKGVGVETQIISSKIYNEVKQTKFVAVIAEVDDKGNPFIPVYYSGRIHIDLSNDDKYTQNFEQLVRWIFDKPLHQRPQLGKPPSYILEEKVSLLGTDALARRCIDLLKSGKPNAQGAVNEYFDTVLENLSRFKLEYSDDLEPVDHAKLIFNRIEEFKQPLEQIIGVLYTIASHAATEDSMLALHRFFEGMSQYFYPNSNGKTSYTYREWDFDFYKFIAHELFLYTLAIFIKMEKFHLISFLLNQPYYCCREFSHSKKIKQFDFLNKDVESLKFYFSEVEGKNWYSSFGELLKRRFSIKFIGLDHLCQSDFICYLNLMSKNIESNSYDYWNPTLQLYHDGHDAYEIFAKSVSEKYCEKILPLLNINATSNLKELLEKLSNNSAIIPRVGEWGKLPIKRLANYDLLLTLP</sequence>
<dbReference type="RefSeq" id="WP_266130329.1">
    <property type="nucleotide sequence ID" value="NZ_JAPKMY010000004.1"/>
</dbReference>
<feature type="domain" description="SEFIR" evidence="1">
    <location>
        <begin position="3"/>
        <end position="139"/>
    </location>
</feature>
<reference evidence="2" key="1">
    <citation type="submission" date="2022-11" db="EMBL/GenBank/DDBJ databases">
        <title>Biodiversity and phylogenetic relationships of bacteria.</title>
        <authorList>
            <person name="Machado R.A.R."/>
            <person name="Bhat A."/>
            <person name="Loulou A."/>
            <person name="Kallel S."/>
        </authorList>
    </citation>
    <scope>NUCLEOTIDE SEQUENCE</scope>
    <source>
        <strain evidence="2">A-IN1</strain>
    </source>
</reference>